<dbReference type="EMBL" id="KN825240">
    <property type="protein sequence ID" value="KIK92823.1"/>
    <property type="molecule type" value="Genomic_DNA"/>
</dbReference>
<organism evidence="1 2">
    <name type="scientific">Paxillus rubicundulus Ve08.2h10</name>
    <dbReference type="NCBI Taxonomy" id="930991"/>
    <lineage>
        <taxon>Eukaryota</taxon>
        <taxon>Fungi</taxon>
        <taxon>Dikarya</taxon>
        <taxon>Basidiomycota</taxon>
        <taxon>Agaricomycotina</taxon>
        <taxon>Agaricomycetes</taxon>
        <taxon>Agaricomycetidae</taxon>
        <taxon>Boletales</taxon>
        <taxon>Paxilineae</taxon>
        <taxon>Paxillaceae</taxon>
        <taxon>Paxillus</taxon>
    </lineage>
</organism>
<reference evidence="1 2" key="1">
    <citation type="submission" date="2014-04" db="EMBL/GenBank/DDBJ databases">
        <authorList>
            <consortium name="DOE Joint Genome Institute"/>
            <person name="Kuo A."/>
            <person name="Kohler A."/>
            <person name="Jargeat P."/>
            <person name="Nagy L.G."/>
            <person name="Floudas D."/>
            <person name="Copeland A."/>
            <person name="Barry K.W."/>
            <person name="Cichocki N."/>
            <person name="Veneault-Fourrey C."/>
            <person name="LaButti K."/>
            <person name="Lindquist E.A."/>
            <person name="Lipzen A."/>
            <person name="Lundell T."/>
            <person name="Morin E."/>
            <person name="Murat C."/>
            <person name="Sun H."/>
            <person name="Tunlid A."/>
            <person name="Henrissat B."/>
            <person name="Grigoriev I.V."/>
            <person name="Hibbett D.S."/>
            <person name="Martin F."/>
            <person name="Nordberg H.P."/>
            <person name="Cantor M.N."/>
            <person name="Hua S.X."/>
        </authorList>
    </citation>
    <scope>NUCLEOTIDE SEQUENCE [LARGE SCALE GENOMIC DNA]</scope>
    <source>
        <strain evidence="1 2">Ve08.2h10</strain>
    </source>
</reference>
<accession>A0A0D0DMG6</accession>
<proteinExistence type="predicted"/>
<protein>
    <submittedName>
        <fullName evidence="1">Uncharacterized protein</fullName>
    </submittedName>
</protein>
<dbReference type="HOGENOM" id="CLU_3087903_0_0_1"/>
<sequence length="52" mass="5813">MTFASKDGIWFICSTKLFCSGCREQMSHVGFHPFGVDPGRSHLCIPLLLHFG</sequence>
<keyword evidence="2" id="KW-1185">Reference proteome</keyword>
<gene>
    <name evidence="1" type="ORF">PAXRUDRAFT_791249</name>
</gene>
<dbReference type="AlphaFoldDB" id="A0A0D0DMG6"/>
<dbReference type="Proteomes" id="UP000054538">
    <property type="component" value="Unassembled WGS sequence"/>
</dbReference>
<dbReference type="InParanoid" id="A0A0D0DMG6"/>
<evidence type="ECO:0000313" key="1">
    <source>
        <dbReference type="EMBL" id="KIK92823.1"/>
    </source>
</evidence>
<reference evidence="2" key="2">
    <citation type="submission" date="2015-01" db="EMBL/GenBank/DDBJ databases">
        <title>Evolutionary Origins and Diversification of the Mycorrhizal Mutualists.</title>
        <authorList>
            <consortium name="DOE Joint Genome Institute"/>
            <consortium name="Mycorrhizal Genomics Consortium"/>
            <person name="Kohler A."/>
            <person name="Kuo A."/>
            <person name="Nagy L.G."/>
            <person name="Floudas D."/>
            <person name="Copeland A."/>
            <person name="Barry K.W."/>
            <person name="Cichocki N."/>
            <person name="Veneault-Fourrey C."/>
            <person name="LaButti K."/>
            <person name="Lindquist E.A."/>
            <person name="Lipzen A."/>
            <person name="Lundell T."/>
            <person name="Morin E."/>
            <person name="Murat C."/>
            <person name="Riley R."/>
            <person name="Ohm R."/>
            <person name="Sun H."/>
            <person name="Tunlid A."/>
            <person name="Henrissat B."/>
            <person name="Grigoriev I.V."/>
            <person name="Hibbett D.S."/>
            <person name="Martin F."/>
        </authorList>
    </citation>
    <scope>NUCLEOTIDE SEQUENCE [LARGE SCALE GENOMIC DNA]</scope>
    <source>
        <strain evidence="2">Ve08.2h10</strain>
    </source>
</reference>
<name>A0A0D0DMG6_9AGAM</name>
<evidence type="ECO:0000313" key="2">
    <source>
        <dbReference type="Proteomes" id="UP000054538"/>
    </source>
</evidence>